<dbReference type="KEGG" id="ccro:CMC5_074400"/>
<feature type="chain" id="PRO_5005459840" evidence="2">
    <location>
        <begin position="35"/>
        <end position="688"/>
    </location>
</feature>
<evidence type="ECO:0000259" key="3">
    <source>
        <dbReference type="Pfam" id="PF00691"/>
    </source>
</evidence>
<dbReference type="SUPFAM" id="SSF103088">
    <property type="entry name" value="OmpA-like"/>
    <property type="match status" value="1"/>
</dbReference>
<organism evidence="4 5">
    <name type="scientific">Chondromyces crocatus</name>
    <dbReference type="NCBI Taxonomy" id="52"/>
    <lineage>
        <taxon>Bacteria</taxon>
        <taxon>Pseudomonadati</taxon>
        <taxon>Myxococcota</taxon>
        <taxon>Polyangia</taxon>
        <taxon>Polyangiales</taxon>
        <taxon>Polyangiaceae</taxon>
        <taxon>Chondromyces</taxon>
    </lineage>
</organism>
<gene>
    <name evidence="4" type="ORF">CMC5_074400</name>
</gene>
<dbReference type="InterPro" id="IPR006665">
    <property type="entry name" value="OmpA-like"/>
</dbReference>
<keyword evidence="2" id="KW-0732">Signal</keyword>
<dbReference type="Gene3D" id="4.10.1080.10">
    <property type="entry name" value="TSP type-3 repeat"/>
    <property type="match status" value="2"/>
</dbReference>
<dbReference type="Pfam" id="PF00691">
    <property type="entry name" value="OmpA"/>
    <property type="match status" value="1"/>
</dbReference>
<dbReference type="GO" id="GO:0005509">
    <property type="term" value="F:calcium ion binding"/>
    <property type="evidence" value="ECO:0007669"/>
    <property type="project" value="InterPro"/>
</dbReference>
<feature type="compositionally biased region" description="Basic and acidic residues" evidence="1">
    <location>
        <begin position="473"/>
        <end position="486"/>
    </location>
</feature>
<dbReference type="EMBL" id="CP012159">
    <property type="protein sequence ID" value="AKT43209.1"/>
    <property type="molecule type" value="Genomic_DNA"/>
</dbReference>
<dbReference type="PATRIC" id="fig|52.7.peg.8171"/>
<feature type="compositionally biased region" description="Acidic residues" evidence="1">
    <location>
        <begin position="487"/>
        <end position="510"/>
    </location>
</feature>
<name>A0A0K1EQX0_CHOCO</name>
<proteinExistence type="predicted"/>
<accession>A0A0K1EQX0</accession>
<keyword evidence="5" id="KW-1185">Reference proteome</keyword>
<dbReference type="PANTHER" id="PTHR10199:SF119">
    <property type="entry name" value="RE20510P"/>
    <property type="match status" value="1"/>
</dbReference>
<dbReference type="Proteomes" id="UP000067626">
    <property type="component" value="Chromosome"/>
</dbReference>
<dbReference type="RefSeq" id="WP_082363120.1">
    <property type="nucleotide sequence ID" value="NZ_CP012159.1"/>
</dbReference>
<dbReference type="PANTHER" id="PTHR10199">
    <property type="entry name" value="THROMBOSPONDIN"/>
    <property type="match status" value="1"/>
</dbReference>
<feature type="compositionally biased region" description="Acidic residues" evidence="1">
    <location>
        <begin position="362"/>
        <end position="372"/>
    </location>
</feature>
<feature type="compositionally biased region" description="Acidic residues" evidence="1">
    <location>
        <begin position="424"/>
        <end position="439"/>
    </location>
</feature>
<dbReference type="OrthoDB" id="5484290at2"/>
<dbReference type="AlphaFoldDB" id="A0A0K1EQX0"/>
<dbReference type="STRING" id="52.CMC5_074400"/>
<dbReference type="InterPro" id="IPR036737">
    <property type="entry name" value="OmpA-like_sf"/>
</dbReference>
<sequence length="688" mass="72273">MRSNPTRQPARPRTLLLFASGALALCLAGSPAHAEPCAPASGLSTCIDADNLWLRPGSGPFFSIADTSTAPAGNASFALGLSYQSRPIGLLVPGPNRDGTTIHVVDNMLNATFLWSLGLTERLELTFAAPITLYQDGAGLGGVLNTDEPLQRSAIRDPRLGLAFAILPQPRVGPSQGFSLTARLDLGLPAGDETLFAGSSMATAVPSLVSAIRVGRFGLAAEAGARIRESTSIAGSVIGSQLTGAVGASYDVLAQRRLTVGAEVFALYTLATQPSSPLIPAEWILSASTAPFLAGDVSFSLGGGGTIPFADEHAVTSPRFRFTFAARYAPGGRDTDGDGVLDRDDACPDVPEDRDGFQDSDGCPDPDNDGDGIPDALDRCRDAPEDRDGFQDEDGCPDLDDDGDGIPDDTDQCRNQPEDRDGFQDEDGCPDPDNDGDGIPDEHDLCPNGAEDFDGFKDEDGCPDPDNDLDQIPDERDLCPDAKEDLDGFQDDDGCPDLDNDEDGVPDLEDACPLHPETINGQQDEDGCPEPGATATVRWEKDQVIVDGLVPFTPGGARMPPALEAQLRMAAQLMRGRMPLTSVIIEAYPDRPGDGSARGLELAATRADAVKARLVAGGIPAELITPAAGDPTLRRPPRAPQIEITVSRPPRPKAPPAALTPEKRAPSPAPQSPSPPSKPSPPAEESHR</sequence>
<feature type="compositionally biased region" description="Basic and acidic residues" evidence="1">
    <location>
        <begin position="376"/>
        <end position="390"/>
    </location>
</feature>
<dbReference type="SUPFAM" id="SSF103647">
    <property type="entry name" value="TSP type-3 repeat"/>
    <property type="match status" value="2"/>
</dbReference>
<dbReference type="InterPro" id="IPR028974">
    <property type="entry name" value="TSP_type-3_rpt"/>
</dbReference>
<evidence type="ECO:0000256" key="2">
    <source>
        <dbReference type="SAM" id="SignalP"/>
    </source>
</evidence>
<reference evidence="4 5" key="1">
    <citation type="submission" date="2015-07" db="EMBL/GenBank/DDBJ databases">
        <title>Genome analysis of myxobacterium Chondromyces crocatus Cm c5 reveals a high potential for natural compound synthesis and the genetic basis for the loss of fruiting body formation.</title>
        <authorList>
            <person name="Zaburannyi N."/>
            <person name="Bunk B."/>
            <person name="Maier J."/>
            <person name="Overmann J."/>
            <person name="Mueller R."/>
        </authorList>
    </citation>
    <scope>NUCLEOTIDE SEQUENCE [LARGE SCALE GENOMIC DNA]</scope>
    <source>
        <strain evidence="4 5">Cm c5</strain>
    </source>
</reference>
<feature type="compositionally biased region" description="Basic and acidic residues" evidence="1">
    <location>
        <begin position="333"/>
        <end position="357"/>
    </location>
</feature>
<dbReference type="Gene3D" id="3.30.1330.60">
    <property type="entry name" value="OmpA-like domain"/>
    <property type="match status" value="1"/>
</dbReference>
<feature type="compositionally biased region" description="Acidic residues" evidence="1">
    <location>
        <begin position="461"/>
        <end position="472"/>
    </location>
</feature>
<feature type="region of interest" description="Disordered" evidence="1">
    <location>
        <begin position="331"/>
        <end position="530"/>
    </location>
</feature>
<feature type="compositionally biased region" description="Acidic residues" evidence="1">
    <location>
        <begin position="391"/>
        <end position="410"/>
    </location>
</feature>
<protein>
    <submittedName>
        <fullName evidence="4">Thrombospondin-like alanine-rich exported protein</fullName>
    </submittedName>
</protein>
<evidence type="ECO:0000313" key="4">
    <source>
        <dbReference type="EMBL" id="AKT43209.1"/>
    </source>
</evidence>
<feature type="domain" description="OmpA-like" evidence="3">
    <location>
        <begin position="552"/>
        <end position="630"/>
    </location>
</feature>
<feature type="compositionally biased region" description="Pro residues" evidence="1">
    <location>
        <begin position="667"/>
        <end position="682"/>
    </location>
</feature>
<feature type="region of interest" description="Disordered" evidence="1">
    <location>
        <begin position="624"/>
        <end position="688"/>
    </location>
</feature>
<evidence type="ECO:0000313" key="5">
    <source>
        <dbReference type="Proteomes" id="UP000067626"/>
    </source>
</evidence>
<feature type="signal peptide" evidence="2">
    <location>
        <begin position="1"/>
        <end position="34"/>
    </location>
</feature>
<evidence type="ECO:0000256" key="1">
    <source>
        <dbReference type="SAM" id="MobiDB-lite"/>
    </source>
</evidence>